<proteinExistence type="predicted"/>
<dbReference type="OrthoDB" id="1798014at2"/>
<dbReference type="AlphaFoldDB" id="A0A073JUJ8"/>
<keyword evidence="1" id="KW-0812">Transmembrane</keyword>
<evidence type="ECO:0000313" key="2">
    <source>
        <dbReference type="EMBL" id="KEK18734.1"/>
    </source>
</evidence>
<keyword evidence="1" id="KW-1133">Transmembrane helix</keyword>
<evidence type="ECO:0000256" key="1">
    <source>
        <dbReference type="SAM" id="Phobius"/>
    </source>
</evidence>
<feature type="transmembrane region" description="Helical" evidence="1">
    <location>
        <begin position="21"/>
        <end position="37"/>
    </location>
</feature>
<accession>A0A073JUJ8</accession>
<dbReference type="EMBL" id="JOTN01000012">
    <property type="protein sequence ID" value="KEK18734.1"/>
    <property type="molecule type" value="Genomic_DNA"/>
</dbReference>
<dbReference type="Proteomes" id="UP000027822">
    <property type="component" value="Unassembled WGS sequence"/>
</dbReference>
<reference evidence="2 3" key="1">
    <citation type="submission" date="2014-06" db="EMBL/GenBank/DDBJ databases">
        <title>Draft genome sequence of Bacillus manliponensis JCM 15802 (MCCC 1A00708).</title>
        <authorList>
            <person name="Lai Q."/>
            <person name="Liu Y."/>
            <person name="Shao Z."/>
        </authorList>
    </citation>
    <scope>NUCLEOTIDE SEQUENCE [LARGE SCALE GENOMIC DNA]</scope>
    <source>
        <strain evidence="2 3">JCM 15802</strain>
    </source>
</reference>
<keyword evidence="1" id="KW-0472">Membrane</keyword>
<dbReference type="RefSeq" id="WP_034640430.1">
    <property type="nucleotide sequence ID" value="NZ_CBCSJC010000038.1"/>
</dbReference>
<name>A0A073JUJ8_9BACI</name>
<organism evidence="2 3">
    <name type="scientific">Bacillus manliponensis</name>
    <dbReference type="NCBI Taxonomy" id="574376"/>
    <lineage>
        <taxon>Bacteria</taxon>
        <taxon>Bacillati</taxon>
        <taxon>Bacillota</taxon>
        <taxon>Bacilli</taxon>
        <taxon>Bacillales</taxon>
        <taxon>Bacillaceae</taxon>
        <taxon>Bacillus</taxon>
        <taxon>Bacillus cereus group</taxon>
    </lineage>
</organism>
<protein>
    <submittedName>
        <fullName evidence="2">Uncharacterized protein</fullName>
    </submittedName>
</protein>
<evidence type="ECO:0000313" key="3">
    <source>
        <dbReference type="Proteomes" id="UP000027822"/>
    </source>
</evidence>
<sequence>MPTFLKENNKVGKWSFKIEKFVFVAIPALCIAFYPLFEHLNALKGQLLPSYMYPQHLYIIAPLIFGYVLITVVEKKSIAS</sequence>
<gene>
    <name evidence="2" type="ORF">BAMA_04305</name>
</gene>
<comment type="caution">
    <text evidence="2">The sequence shown here is derived from an EMBL/GenBank/DDBJ whole genome shotgun (WGS) entry which is preliminary data.</text>
</comment>
<feature type="transmembrane region" description="Helical" evidence="1">
    <location>
        <begin position="57"/>
        <end position="73"/>
    </location>
</feature>
<keyword evidence="3" id="KW-1185">Reference proteome</keyword>